<gene>
    <name evidence="3" type="ORF">V8247_04320</name>
</gene>
<feature type="transmembrane region" description="Helical" evidence="2">
    <location>
        <begin position="142"/>
        <end position="162"/>
    </location>
</feature>
<proteinExistence type="predicted"/>
<evidence type="ECO:0000256" key="2">
    <source>
        <dbReference type="SAM" id="Phobius"/>
    </source>
</evidence>
<keyword evidence="2" id="KW-0812">Transmembrane</keyword>
<evidence type="ECO:0000313" key="3">
    <source>
        <dbReference type="EMBL" id="WWX26203.1"/>
    </source>
</evidence>
<evidence type="ECO:0000256" key="1">
    <source>
        <dbReference type="SAM" id="MobiDB-lite"/>
    </source>
</evidence>
<dbReference type="EMBL" id="CP146612">
    <property type="protein sequence ID" value="WWX26203.1"/>
    <property type="molecule type" value="Genomic_DNA"/>
</dbReference>
<name>A0ABZ2J7F0_9CHLR</name>
<keyword evidence="2" id="KW-1133">Transmembrane helix</keyword>
<accession>A0ABZ2J7F0</accession>
<evidence type="ECO:0000313" key="4">
    <source>
        <dbReference type="Proteomes" id="UP001375370"/>
    </source>
</evidence>
<sequence>MSPALSVMGSALGDIFWDLPPWLYYSPGYDLGLSVYAANPSGSEQEYALIARLSRDGQQISEEALPVAGYAWFKAKPGDLVQLKGSLRFTETNAVLTVLLYEKESGEVVDSVATMLVAPSSSVLPPAWPGAPGNSGSSGFDWSLLLGMMLPILMVGIVASALKPKKEETKRIDSAGKSLKQLPVGRGE</sequence>
<organism evidence="3 4">
    <name type="scientific">Candidatus Dehalogenimonas loeffleri</name>
    <dbReference type="NCBI Taxonomy" id="3127115"/>
    <lineage>
        <taxon>Bacteria</taxon>
        <taxon>Bacillati</taxon>
        <taxon>Chloroflexota</taxon>
        <taxon>Dehalococcoidia</taxon>
        <taxon>Dehalococcoidales</taxon>
        <taxon>Dehalococcoidaceae</taxon>
        <taxon>Dehalogenimonas</taxon>
    </lineage>
</organism>
<protein>
    <submittedName>
        <fullName evidence="3">Uncharacterized protein</fullName>
    </submittedName>
</protein>
<dbReference type="RefSeq" id="WP_338739143.1">
    <property type="nucleotide sequence ID" value="NZ_CP146612.1"/>
</dbReference>
<reference evidence="3 4" key="1">
    <citation type="submission" date="2024-03" db="EMBL/GenBank/DDBJ databases">
        <title>A Dehalogenimonas Isolated from Estuarine Sediments Dihaloeliminates Chlorinated Alkanes.</title>
        <authorList>
            <person name="Yang Y."/>
            <person name="Wang H."/>
        </authorList>
    </citation>
    <scope>NUCLEOTIDE SEQUENCE [LARGE SCALE GENOMIC DNA]</scope>
    <source>
        <strain evidence="3 4">W</strain>
    </source>
</reference>
<keyword evidence="2" id="KW-0472">Membrane</keyword>
<dbReference type="Proteomes" id="UP001375370">
    <property type="component" value="Chromosome"/>
</dbReference>
<feature type="region of interest" description="Disordered" evidence="1">
    <location>
        <begin position="166"/>
        <end position="188"/>
    </location>
</feature>
<keyword evidence="4" id="KW-1185">Reference proteome</keyword>